<accession>A0A0P8A8I4</accession>
<dbReference type="GO" id="GO:0006281">
    <property type="term" value="P:DNA repair"/>
    <property type="evidence" value="ECO:0007669"/>
    <property type="project" value="TreeGrafter"/>
</dbReference>
<dbReference type="OrthoDB" id="5504491at2"/>
<reference evidence="1 2" key="1">
    <citation type="submission" date="2015-09" db="EMBL/GenBank/DDBJ databases">
        <title>Identification and resolution of microdiversity through metagenomic sequencing of parallel consortia.</title>
        <authorList>
            <person name="Nelson W.C."/>
            <person name="Romine M.F."/>
            <person name="Lindemann S.R."/>
        </authorList>
    </citation>
    <scope>NUCLEOTIDE SEQUENCE [LARGE SCALE GENOMIC DNA]</scope>
    <source>
        <strain evidence="1">HL-49</strain>
    </source>
</reference>
<organism evidence="1 2">
    <name type="scientific">Algoriphagus marincola HL-49</name>
    <dbReference type="NCBI Taxonomy" id="1305737"/>
    <lineage>
        <taxon>Bacteria</taxon>
        <taxon>Pseudomonadati</taxon>
        <taxon>Bacteroidota</taxon>
        <taxon>Cytophagia</taxon>
        <taxon>Cytophagales</taxon>
        <taxon>Cyclobacteriaceae</taxon>
        <taxon>Algoriphagus</taxon>
    </lineage>
</organism>
<dbReference type="PANTHER" id="PTHR43434:SF19">
    <property type="entry name" value="PHOSPHONOACETALDEHYDE HYDROLASE"/>
    <property type="match status" value="1"/>
</dbReference>
<dbReference type="Pfam" id="PF13419">
    <property type="entry name" value="HAD_2"/>
    <property type="match status" value="1"/>
</dbReference>
<dbReference type="Gene3D" id="1.10.150.240">
    <property type="entry name" value="Putative phosphatase, domain 2"/>
    <property type="match status" value="1"/>
</dbReference>
<dbReference type="EMBL" id="LJXT01000071">
    <property type="protein sequence ID" value="KPQ14120.1"/>
    <property type="molecule type" value="Genomic_DNA"/>
</dbReference>
<dbReference type="PANTHER" id="PTHR43434">
    <property type="entry name" value="PHOSPHOGLYCOLATE PHOSPHATASE"/>
    <property type="match status" value="1"/>
</dbReference>
<dbReference type="SFLD" id="SFLDG01135">
    <property type="entry name" value="C1.5.6:_HAD__Beta-PGM__Phospha"/>
    <property type="match status" value="1"/>
</dbReference>
<dbReference type="InterPro" id="IPR023198">
    <property type="entry name" value="PGP-like_dom2"/>
</dbReference>
<dbReference type="GO" id="GO:0008967">
    <property type="term" value="F:phosphoglycolate phosphatase activity"/>
    <property type="evidence" value="ECO:0007669"/>
    <property type="project" value="TreeGrafter"/>
</dbReference>
<dbReference type="SFLD" id="SFLDS00003">
    <property type="entry name" value="Haloacid_Dehalogenase"/>
    <property type="match status" value="1"/>
</dbReference>
<dbReference type="InterPro" id="IPR050155">
    <property type="entry name" value="HAD-like_hydrolase_sf"/>
</dbReference>
<evidence type="ECO:0000313" key="2">
    <source>
        <dbReference type="Proteomes" id="UP000050421"/>
    </source>
</evidence>
<keyword evidence="1" id="KW-0378">Hydrolase</keyword>
<dbReference type="InterPro" id="IPR036412">
    <property type="entry name" value="HAD-like_sf"/>
</dbReference>
<dbReference type="eggNOG" id="COG0546">
    <property type="taxonomic scope" value="Bacteria"/>
</dbReference>
<dbReference type="SUPFAM" id="SSF56784">
    <property type="entry name" value="HAD-like"/>
    <property type="match status" value="1"/>
</dbReference>
<evidence type="ECO:0000313" key="1">
    <source>
        <dbReference type="EMBL" id="KPQ14120.1"/>
    </source>
</evidence>
<dbReference type="STRING" id="1305737.GCA_000526355_01872"/>
<dbReference type="InterPro" id="IPR041492">
    <property type="entry name" value="HAD_2"/>
</dbReference>
<gene>
    <name evidence="1" type="primary">hpnX-2</name>
    <name evidence="1" type="ORF">HLUCCX10_11275</name>
</gene>
<sequence length="237" mass="26456">MGKIRLAVFDMAGTTIHDENNVAKAFQQALNEAGYPQVTLKEANEKMGYSKPQAIRELLEIHEPNSDKITDAIIERIHSDFVNGMLHHYATEPGIKPVNDAEEVFETLHDMGIKVALDTGFSRDITDIILKRVGWDQSGHIDATAASDEVQKGRPYPFMIQKIMDELGIEDSKSVIKIGDTEVDINEGHNADCLMSIGVTNGVYSREELIPHRPTHLVSNLREVVEIVKQYESSLMS</sequence>
<dbReference type="PATRIC" id="fig|1305737.6.peg.2867"/>
<protein>
    <submittedName>
        <fullName evidence="1">Phosphonoacetaldehyde-like hydrolase HpnX</fullName>
    </submittedName>
</protein>
<dbReference type="Proteomes" id="UP000050421">
    <property type="component" value="Unassembled WGS sequence"/>
</dbReference>
<dbReference type="AlphaFoldDB" id="A0A0P8A8I4"/>
<name>A0A0P8A8I4_9BACT</name>
<dbReference type="Gene3D" id="3.40.50.1000">
    <property type="entry name" value="HAD superfamily/HAD-like"/>
    <property type="match status" value="1"/>
</dbReference>
<proteinExistence type="predicted"/>
<dbReference type="SFLD" id="SFLDG01129">
    <property type="entry name" value="C1.5:_HAD__Beta-PGM__Phosphata"/>
    <property type="match status" value="1"/>
</dbReference>
<dbReference type="GO" id="GO:0005829">
    <property type="term" value="C:cytosol"/>
    <property type="evidence" value="ECO:0007669"/>
    <property type="project" value="TreeGrafter"/>
</dbReference>
<comment type="caution">
    <text evidence="1">The sequence shown here is derived from an EMBL/GenBank/DDBJ whole genome shotgun (WGS) entry which is preliminary data.</text>
</comment>
<dbReference type="InterPro" id="IPR023214">
    <property type="entry name" value="HAD_sf"/>
</dbReference>